<dbReference type="Pfam" id="PF08246">
    <property type="entry name" value="Inhibitor_I29"/>
    <property type="match status" value="1"/>
</dbReference>
<dbReference type="InterPro" id="IPR038765">
    <property type="entry name" value="Papain-like_cys_pep_sf"/>
</dbReference>
<sequence length="141" mass="16596">MKILLISFLVHISQQDNFDELDLDIKWKQYKSTYSLTFNEEEDPLRNEIFIKNHQLIEENNAKNTELILRVNKFGHLRSDKVWMNNVMKRTKITQSQDIRNIDDSPIRKSIDWRMFGVVSPIQNQLTCGSGYALIGVLIKL</sequence>
<protein>
    <submittedName>
        <fullName evidence="3">Cathepsin L2</fullName>
    </submittedName>
</protein>
<dbReference type="Proteomes" id="UP000031668">
    <property type="component" value="Unassembled WGS sequence"/>
</dbReference>
<keyword evidence="4" id="KW-1185">Reference proteome</keyword>
<evidence type="ECO:0000256" key="1">
    <source>
        <dbReference type="SAM" id="SignalP"/>
    </source>
</evidence>
<dbReference type="EMBL" id="JWZT01002083">
    <property type="protein sequence ID" value="KII70361.1"/>
    <property type="molecule type" value="Genomic_DNA"/>
</dbReference>
<gene>
    <name evidence="3" type="ORF">RF11_00143</name>
</gene>
<name>A0A0C2MST9_THEKT</name>
<proteinExistence type="predicted"/>
<dbReference type="InterPro" id="IPR013201">
    <property type="entry name" value="Prot_inhib_I29"/>
</dbReference>
<keyword evidence="1" id="KW-0732">Signal</keyword>
<reference evidence="3 4" key="1">
    <citation type="journal article" date="2014" name="Genome Biol. Evol.">
        <title>The genome of the myxosporean Thelohanellus kitauei shows adaptations to nutrient acquisition within its fish host.</title>
        <authorList>
            <person name="Yang Y."/>
            <person name="Xiong J."/>
            <person name="Zhou Z."/>
            <person name="Huo F."/>
            <person name="Miao W."/>
            <person name="Ran C."/>
            <person name="Liu Y."/>
            <person name="Zhang J."/>
            <person name="Feng J."/>
            <person name="Wang M."/>
            <person name="Wang M."/>
            <person name="Wang L."/>
            <person name="Yao B."/>
        </authorList>
    </citation>
    <scope>NUCLEOTIDE SEQUENCE [LARGE SCALE GENOMIC DNA]</scope>
    <source>
        <strain evidence="3">Wuqing</strain>
    </source>
</reference>
<dbReference type="AlphaFoldDB" id="A0A0C2MST9"/>
<feature type="domain" description="Cathepsin propeptide inhibitor" evidence="2">
    <location>
        <begin position="27"/>
        <end position="82"/>
    </location>
</feature>
<feature type="signal peptide" evidence="1">
    <location>
        <begin position="1"/>
        <end position="15"/>
    </location>
</feature>
<evidence type="ECO:0000259" key="2">
    <source>
        <dbReference type="SMART" id="SM00848"/>
    </source>
</evidence>
<organism evidence="3 4">
    <name type="scientific">Thelohanellus kitauei</name>
    <name type="common">Myxosporean</name>
    <dbReference type="NCBI Taxonomy" id="669202"/>
    <lineage>
        <taxon>Eukaryota</taxon>
        <taxon>Metazoa</taxon>
        <taxon>Cnidaria</taxon>
        <taxon>Myxozoa</taxon>
        <taxon>Myxosporea</taxon>
        <taxon>Bivalvulida</taxon>
        <taxon>Platysporina</taxon>
        <taxon>Myxobolidae</taxon>
        <taxon>Thelohanellus</taxon>
    </lineage>
</organism>
<feature type="chain" id="PRO_5012972132" evidence="1">
    <location>
        <begin position="16"/>
        <end position="141"/>
    </location>
</feature>
<dbReference type="SMART" id="SM00848">
    <property type="entry name" value="Inhibitor_I29"/>
    <property type="match status" value="1"/>
</dbReference>
<evidence type="ECO:0000313" key="3">
    <source>
        <dbReference type="EMBL" id="KII70361.1"/>
    </source>
</evidence>
<comment type="caution">
    <text evidence="3">The sequence shown here is derived from an EMBL/GenBank/DDBJ whole genome shotgun (WGS) entry which is preliminary data.</text>
</comment>
<dbReference type="Gene3D" id="3.90.70.10">
    <property type="entry name" value="Cysteine proteinases"/>
    <property type="match status" value="1"/>
</dbReference>
<accession>A0A0C2MST9</accession>
<evidence type="ECO:0000313" key="4">
    <source>
        <dbReference type="Proteomes" id="UP000031668"/>
    </source>
</evidence>
<dbReference type="OrthoDB" id="5855924at2759"/>
<dbReference type="SUPFAM" id="SSF54001">
    <property type="entry name" value="Cysteine proteinases"/>
    <property type="match status" value="1"/>
</dbReference>